<dbReference type="Pfam" id="PF01397">
    <property type="entry name" value="Terpene_synth"/>
    <property type="match status" value="1"/>
</dbReference>
<dbReference type="GO" id="GO:0120251">
    <property type="term" value="P:hydrocarbon biosynthetic process"/>
    <property type="evidence" value="ECO:0007669"/>
    <property type="project" value="UniProtKB-ARBA"/>
</dbReference>
<dbReference type="AlphaFoldDB" id="A0AAV0NDK3"/>
<dbReference type="Pfam" id="PF03936">
    <property type="entry name" value="Terpene_synth_C"/>
    <property type="match status" value="1"/>
</dbReference>
<evidence type="ECO:0000259" key="7">
    <source>
        <dbReference type="Pfam" id="PF03936"/>
    </source>
</evidence>
<evidence type="ECO:0000256" key="2">
    <source>
        <dbReference type="ARBA" id="ARBA00022723"/>
    </source>
</evidence>
<keyword evidence="3" id="KW-0460">Magnesium</keyword>
<dbReference type="CDD" id="cd00684">
    <property type="entry name" value="Terpene_cyclase_plant_C1"/>
    <property type="match status" value="1"/>
</dbReference>
<dbReference type="InterPro" id="IPR008949">
    <property type="entry name" value="Isoprenoid_synthase_dom_sf"/>
</dbReference>
<reference evidence="8" key="1">
    <citation type="submission" date="2022-08" db="EMBL/GenBank/DDBJ databases">
        <authorList>
            <person name="Gutierrez-Valencia J."/>
        </authorList>
    </citation>
    <scope>NUCLEOTIDE SEQUENCE</scope>
</reference>
<feature type="domain" description="Terpene synthase metal-binding" evidence="7">
    <location>
        <begin position="286"/>
        <end position="524"/>
    </location>
</feature>
<sequence length="582" mass="66524">MSSSSLPLPSAANSPATQTQATAGTVDHVSSASLPRTVWGNGFLDHRFDYASLQANHKQPKHEVLKQEVRKMVIDYDVKSGDSESHIADKLRLIDAVQRLGVGYHFEKEIGEVLERVDDLGDDLFSNIGDKGSDLYHAALRFRLLRQQGFPVSPDGFRKLKGSEGKFKEWLAKDEKGLLSLYEAAHMAFNGEDILDEVLSFATKTLESIFPNKITNPSFQKQIDFALRVPAWKCVPRSLARHSIDFYSTDSFHHEKLLAFAKLDFNIVQKFHQQELYEVSNWWRSIDVATKFPYARDRLMESYYCVNSMYFEPKYRSGRIIATKIFLMLAILDDTYDNFATYEEAHALTEAIERMDVRALQELPDRMRNVYSVILNLYDEIEKETGKIGPTFGVQYAKAELKKLSQAYLGEIRWRNEGRVPTLREYIINGVASSGVSKLCTSCFVGMGAEIATKKAFEWVTNESKMMNAGCLIARVQNDIFSHEFEQKRNHVASAVECCMKEYRVSEKEAVEFLWKEISNAWKDIVEEYCQKPTLLPSTDLTDRLLNLTRLINIFYDDGDCLINSHLLKDHLTSLFIDPVPL</sequence>
<evidence type="ECO:0000256" key="1">
    <source>
        <dbReference type="ARBA" id="ARBA00001946"/>
    </source>
</evidence>
<dbReference type="GO" id="GO:0010333">
    <property type="term" value="F:terpene synthase activity"/>
    <property type="evidence" value="ECO:0007669"/>
    <property type="project" value="InterPro"/>
</dbReference>
<dbReference type="Gene3D" id="1.10.600.10">
    <property type="entry name" value="Farnesyl Diphosphate Synthase"/>
    <property type="match status" value="1"/>
</dbReference>
<comment type="cofactor">
    <cofactor evidence="1">
        <name>Mg(2+)</name>
        <dbReference type="ChEBI" id="CHEBI:18420"/>
    </cofactor>
</comment>
<dbReference type="Gene3D" id="1.50.10.130">
    <property type="entry name" value="Terpene synthase, N-terminal domain"/>
    <property type="match status" value="1"/>
</dbReference>
<name>A0AAV0NDK3_9ROSI</name>
<comment type="caution">
    <text evidence="8">The sequence shown here is derived from an EMBL/GenBank/DDBJ whole genome shotgun (WGS) entry which is preliminary data.</text>
</comment>
<evidence type="ECO:0000256" key="5">
    <source>
        <dbReference type="SAM" id="MobiDB-lite"/>
    </source>
</evidence>
<dbReference type="SFLD" id="SFLDG01019">
    <property type="entry name" value="Terpene_Cyclase_Like_1_C_Termi"/>
    <property type="match status" value="1"/>
</dbReference>
<dbReference type="GO" id="GO:0000287">
    <property type="term" value="F:magnesium ion binding"/>
    <property type="evidence" value="ECO:0007669"/>
    <property type="project" value="InterPro"/>
</dbReference>
<dbReference type="SUPFAM" id="SSF48239">
    <property type="entry name" value="Terpenoid cyclases/Protein prenyltransferases"/>
    <property type="match status" value="1"/>
</dbReference>
<protein>
    <submittedName>
        <fullName evidence="8">Uncharacterized protein</fullName>
    </submittedName>
</protein>
<feature type="compositionally biased region" description="Low complexity" evidence="5">
    <location>
        <begin position="1"/>
        <end position="16"/>
    </location>
</feature>
<dbReference type="EMBL" id="CAMGYJ010000008">
    <property type="protein sequence ID" value="CAI0456482.1"/>
    <property type="molecule type" value="Genomic_DNA"/>
</dbReference>
<dbReference type="InterPro" id="IPR001906">
    <property type="entry name" value="Terpene_synth_N"/>
</dbReference>
<dbReference type="InterPro" id="IPR044814">
    <property type="entry name" value="Terpene_cyclase_plant_C1"/>
</dbReference>
<feature type="compositionally biased region" description="Polar residues" evidence="5">
    <location>
        <begin position="17"/>
        <end position="28"/>
    </location>
</feature>
<gene>
    <name evidence="8" type="ORF">LITE_LOCUS32779</name>
</gene>
<dbReference type="InterPro" id="IPR008930">
    <property type="entry name" value="Terpenoid_cyclase/PrenylTrfase"/>
</dbReference>
<feature type="region of interest" description="Disordered" evidence="5">
    <location>
        <begin position="1"/>
        <end position="28"/>
    </location>
</feature>
<dbReference type="Proteomes" id="UP001154282">
    <property type="component" value="Unassembled WGS sequence"/>
</dbReference>
<dbReference type="SFLD" id="SFLDS00005">
    <property type="entry name" value="Isoprenoid_Synthase_Type_I"/>
    <property type="match status" value="1"/>
</dbReference>
<dbReference type="FunFam" id="1.10.600.10:FF:000007">
    <property type="entry name" value="Isoprene synthase, chloroplastic"/>
    <property type="match status" value="1"/>
</dbReference>
<dbReference type="InterPro" id="IPR050148">
    <property type="entry name" value="Terpene_synthase-like"/>
</dbReference>
<dbReference type="GO" id="GO:0016102">
    <property type="term" value="P:diterpenoid biosynthetic process"/>
    <property type="evidence" value="ECO:0007669"/>
    <property type="project" value="InterPro"/>
</dbReference>
<proteinExistence type="predicted"/>
<dbReference type="PANTHER" id="PTHR31225">
    <property type="entry name" value="OS04G0344100 PROTEIN-RELATED"/>
    <property type="match status" value="1"/>
</dbReference>
<evidence type="ECO:0000313" key="8">
    <source>
        <dbReference type="EMBL" id="CAI0456482.1"/>
    </source>
</evidence>
<keyword evidence="4" id="KW-0456">Lyase</keyword>
<feature type="domain" description="Terpene synthase N-terminal" evidence="6">
    <location>
        <begin position="39"/>
        <end position="227"/>
    </location>
</feature>
<organism evidence="8 9">
    <name type="scientific">Linum tenue</name>
    <dbReference type="NCBI Taxonomy" id="586396"/>
    <lineage>
        <taxon>Eukaryota</taxon>
        <taxon>Viridiplantae</taxon>
        <taxon>Streptophyta</taxon>
        <taxon>Embryophyta</taxon>
        <taxon>Tracheophyta</taxon>
        <taxon>Spermatophyta</taxon>
        <taxon>Magnoliopsida</taxon>
        <taxon>eudicotyledons</taxon>
        <taxon>Gunneridae</taxon>
        <taxon>Pentapetalae</taxon>
        <taxon>rosids</taxon>
        <taxon>fabids</taxon>
        <taxon>Malpighiales</taxon>
        <taxon>Linaceae</taxon>
        <taxon>Linum</taxon>
    </lineage>
</organism>
<dbReference type="SUPFAM" id="SSF48576">
    <property type="entry name" value="Terpenoid synthases"/>
    <property type="match status" value="1"/>
</dbReference>
<evidence type="ECO:0000259" key="6">
    <source>
        <dbReference type="Pfam" id="PF01397"/>
    </source>
</evidence>
<evidence type="ECO:0000313" key="9">
    <source>
        <dbReference type="Proteomes" id="UP001154282"/>
    </source>
</evidence>
<dbReference type="PANTHER" id="PTHR31225:SF93">
    <property type="entry name" value="ALPHA-HUMULENE_(-)-(E)-BETA-CARYOPHYLLENE SYNTHASE"/>
    <property type="match status" value="1"/>
</dbReference>
<keyword evidence="9" id="KW-1185">Reference proteome</keyword>
<evidence type="ECO:0000256" key="4">
    <source>
        <dbReference type="ARBA" id="ARBA00023239"/>
    </source>
</evidence>
<dbReference type="InterPro" id="IPR005630">
    <property type="entry name" value="Terpene_synthase_metal-bd"/>
</dbReference>
<dbReference type="InterPro" id="IPR036965">
    <property type="entry name" value="Terpene_synth_N_sf"/>
</dbReference>
<accession>A0AAV0NDK3</accession>
<evidence type="ECO:0000256" key="3">
    <source>
        <dbReference type="ARBA" id="ARBA00022842"/>
    </source>
</evidence>
<keyword evidence="2" id="KW-0479">Metal-binding</keyword>
<dbReference type="InterPro" id="IPR034741">
    <property type="entry name" value="Terpene_cyclase-like_1_C"/>
</dbReference>